<dbReference type="Proteomes" id="UP000295293">
    <property type="component" value="Unassembled WGS sequence"/>
</dbReference>
<keyword evidence="2" id="KW-0732">Signal</keyword>
<feature type="signal peptide" evidence="2">
    <location>
        <begin position="1"/>
        <end position="22"/>
    </location>
</feature>
<feature type="chain" id="PRO_5020411391" description="Secreted protein" evidence="2">
    <location>
        <begin position="23"/>
        <end position="121"/>
    </location>
</feature>
<feature type="region of interest" description="Disordered" evidence="1">
    <location>
        <begin position="81"/>
        <end position="121"/>
    </location>
</feature>
<dbReference type="AlphaFoldDB" id="A0A4R6YQE4"/>
<evidence type="ECO:0000256" key="2">
    <source>
        <dbReference type="SAM" id="SignalP"/>
    </source>
</evidence>
<comment type="caution">
    <text evidence="3">The sequence shown here is derived from an EMBL/GenBank/DDBJ whole genome shotgun (WGS) entry which is preliminary data.</text>
</comment>
<feature type="compositionally biased region" description="Basic and acidic residues" evidence="1">
    <location>
        <begin position="108"/>
        <end position="121"/>
    </location>
</feature>
<evidence type="ECO:0000256" key="1">
    <source>
        <dbReference type="SAM" id="MobiDB-lite"/>
    </source>
</evidence>
<feature type="compositionally biased region" description="Low complexity" evidence="1">
    <location>
        <begin position="84"/>
        <end position="101"/>
    </location>
</feature>
<keyword evidence="4" id="KW-1185">Reference proteome</keyword>
<accession>A0A4R6YQE4</accession>
<protein>
    <recommendedName>
        <fullName evidence="5">Secreted protein</fullName>
    </recommendedName>
</protein>
<evidence type="ECO:0008006" key="5">
    <source>
        <dbReference type="Google" id="ProtNLM"/>
    </source>
</evidence>
<name>A0A4R6YQE4_9GAMM</name>
<evidence type="ECO:0000313" key="3">
    <source>
        <dbReference type="EMBL" id="TDR40115.1"/>
    </source>
</evidence>
<dbReference type="EMBL" id="SNZH01000014">
    <property type="protein sequence ID" value="TDR40115.1"/>
    <property type="molecule type" value="Genomic_DNA"/>
</dbReference>
<proteinExistence type="predicted"/>
<sequence>MTRMAIRALAVATLAVSSVAGAVLSGPVNTPCSATTTAGTVVNGTQGWSINPATGNGYWSCCGPGTACVGRDKPQRLNIRNTEALAPDATTAAPTRAQQLRSEQAPARPERQADGQRGRGY</sequence>
<organism evidence="3 4">
    <name type="scientific">Tahibacter aquaticus</name>
    <dbReference type="NCBI Taxonomy" id="520092"/>
    <lineage>
        <taxon>Bacteria</taxon>
        <taxon>Pseudomonadati</taxon>
        <taxon>Pseudomonadota</taxon>
        <taxon>Gammaproteobacteria</taxon>
        <taxon>Lysobacterales</taxon>
        <taxon>Rhodanobacteraceae</taxon>
        <taxon>Tahibacter</taxon>
    </lineage>
</organism>
<evidence type="ECO:0000313" key="4">
    <source>
        <dbReference type="Proteomes" id="UP000295293"/>
    </source>
</evidence>
<gene>
    <name evidence="3" type="ORF">DFR29_114167</name>
</gene>
<reference evidence="3 4" key="1">
    <citation type="submission" date="2019-03" db="EMBL/GenBank/DDBJ databases">
        <title>Genomic Encyclopedia of Type Strains, Phase IV (KMG-IV): sequencing the most valuable type-strain genomes for metagenomic binning, comparative biology and taxonomic classification.</title>
        <authorList>
            <person name="Goeker M."/>
        </authorList>
    </citation>
    <scope>NUCLEOTIDE SEQUENCE [LARGE SCALE GENOMIC DNA]</scope>
    <source>
        <strain evidence="3 4">DSM 21667</strain>
    </source>
</reference>